<reference evidence="1 2" key="1">
    <citation type="journal article" date="2015" name="Proc. Natl. Acad. Sci. U.S.A.">
        <title>The resurrection genome of Boea hygrometrica: A blueprint for survival of dehydration.</title>
        <authorList>
            <person name="Xiao L."/>
            <person name="Yang G."/>
            <person name="Zhang L."/>
            <person name="Yang X."/>
            <person name="Zhao S."/>
            <person name="Ji Z."/>
            <person name="Zhou Q."/>
            <person name="Hu M."/>
            <person name="Wang Y."/>
            <person name="Chen M."/>
            <person name="Xu Y."/>
            <person name="Jin H."/>
            <person name="Xiao X."/>
            <person name="Hu G."/>
            <person name="Bao F."/>
            <person name="Hu Y."/>
            <person name="Wan P."/>
            <person name="Li L."/>
            <person name="Deng X."/>
            <person name="Kuang T."/>
            <person name="Xiang C."/>
            <person name="Zhu J.K."/>
            <person name="Oliver M.J."/>
            <person name="He Y."/>
        </authorList>
    </citation>
    <scope>NUCLEOTIDE SEQUENCE [LARGE SCALE GENOMIC DNA]</scope>
    <source>
        <strain evidence="2">cv. XS01</strain>
    </source>
</reference>
<protein>
    <submittedName>
        <fullName evidence="1">Uncharacterized protein</fullName>
    </submittedName>
</protein>
<proteinExistence type="predicted"/>
<dbReference type="Proteomes" id="UP000250235">
    <property type="component" value="Unassembled WGS sequence"/>
</dbReference>
<organism evidence="1 2">
    <name type="scientific">Dorcoceras hygrometricum</name>
    <dbReference type="NCBI Taxonomy" id="472368"/>
    <lineage>
        <taxon>Eukaryota</taxon>
        <taxon>Viridiplantae</taxon>
        <taxon>Streptophyta</taxon>
        <taxon>Embryophyta</taxon>
        <taxon>Tracheophyta</taxon>
        <taxon>Spermatophyta</taxon>
        <taxon>Magnoliopsida</taxon>
        <taxon>eudicotyledons</taxon>
        <taxon>Gunneridae</taxon>
        <taxon>Pentapetalae</taxon>
        <taxon>asterids</taxon>
        <taxon>lamiids</taxon>
        <taxon>Lamiales</taxon>
        <taxon>Gesneriaceae</taxon>
        <taxon>Didymocarpoideae</taxon>
        <taxon>Trichosporeae</taxon>
        <taxon>Loxocarpinae</taxon>
        <taxon>Dorcoceras</taxon>
    </lineage>
</organism>
<dbReference type="AlphaFoldDB" id="A0A2Z7B1P9"/>
<accession>A0A2Z7B1P9</accession>
<evidence type="ECO:0000313" key="1">
    <source>
        <dbReference type="EMBL" id="KZV27180.1"/>
    </source>
</evidence>
<evidence type="ECO:0000313" key="2">
    <source>
        <dbReference type="Proteomes" id="UP000250235"/>
    </source>
</evidence>
<dbReference type="EMBL" id="KV010650">
    <property type="protein sequence ID" value="KZV27180.1"/>
    <property type="molecule type" value="Genomic_DNA"/>
</dbReference>
<sequence>MQLTAESSSLIQNAVISTNPNDDTINQLVGSQLGMEKSWSLGAAQEQERTEQAQLQTKRCTDAELLKEQIKDEEQPA</sequence>
<gene>
    <name evidence="1" type="ORF">F511_24315</name>
</gene>
<keyword evidence="2" id="KW-1185">Reference proteome</keyword>
<name>A0A2Z7B1P9_9LAMI</name>